<dbReference type="AlphaFoldDB" id="A0A918QZ93"/>
<dbReference type="EMBL" id="BMWZ01000003">
    <property type="protein sequence ID" value="GGZ77010.1"/>
    <property type="molecule type" value="Genomic_DNA"/>
</dbReference>
<evidence type="ECO:0000313" key="3">
    <source>
        <dbReference type="Proteomes" id="UP000636004"/>
    </source>
</evidence>
<feature type="region of interest" description="Disordered" evidence="1">
    <location>
        <begin position="27"/>
        <end position="64"/>
    </location>
</feature>
<keyword evidence="3" id="KW-1185">Reference proteome</keyword>
<sequence>MLLNKPKFKKNIERIINLQKTNFLSLKTSMNSNKNRSKGGLKKKLNSRNKQYKSNKSRKNPNATAIKAFVEF</sequence>
<reference evidence="2" key="2">
    <citation type="submission" date="2020-09" db="EMBL/GenBank/DDBJ databases">
        <authorList>
            <person name="Sun Q."/>
            <person name="Kim S."/>
        </authorList>
    </citation>
    <scope>NUCLEOTIDE SEQUENCE</scope>
    <source>
        <strain evidence="2">KCTC 12710</strain>
    </source>
</reference>
<proteinExistence type="predicted"/>
<evidence type="ECO:0000256" key="1">
    <source>
        <dbReference type="SAM" id="MobiDB-lite"/>
    </source>
</evidence>
<gene>
    <name evidence="2" type="ORF">GCM10007028_12790</name>
</gene>
<evidence type="ECO:0000313" key="2">
    <source>
        <dbReference type="EMBL" id="GGZ77010.1"/>
    </source>
</evidence>
<name>A0A918QZ93_9FLAO</name>
<reference evidence="2" key="1">
    <citation type="journal article" date="2014" name="Int. J. Syst. Evol. Microbiol.">
        <title>Complete genome sequence of Corynebacterium casei LMG S-19264T (=DSM 44701T), isolated from a smear-ripened cheese.</title>
        <authorList>
            <consortium name="US DOE Joint Genome Institute (JGI-PGF)"/>
            <person name="Walter F."/>
            <person name="Albersmeier A."/>
            <person name="Kalinowski J."/>
            <person name="Ruckert C."/>
        </authorList>
    </citation>
    <scope>NUCLEOTIDE SEQUENCE</scope>
    <source>
        <strain evidence="2">KCTC 12710</strain>
    </source>
</reference>
<dbReference type="Proteomes" id="UP000636004">
    <property type="component" value="Unassembled WGS sequence"/>
</dbReference>
<protein>
    <submittedName>
        <fullName evidence="2">Uncharacterized protein</fullName>
    </submittedName>
</protein>
<organism evidence="2 3">
    <name type="scientific">Algibacter mikhailovii</name>
    <dbReference type="NCBI Taxonomy" id="425498"/>
    <lineage>
        <taxon>Bacteria</taxon>
        <taxon>Pseudomonadati</taxon>
        <taxon>Bacteroidota</taxon>
        <taxon>Flavobacteriia</taxon>
        <taxon>Flavobacteriales</taxon>
        <taxon>Flavobacteriaceae</taxon>
        <taxon>Algibacter</taxon>
    </lineage>
</organism>
<comment type="caution">
    <text evidence="2">The sequence shown here is derived from an EMBL/GenBank/DDBJ whole genome shotgun (WGS) entry which is preliminary data.</text>
</comment>
<feature type="compositionally biased region" description="Basic residues" evidence="1">
    <location>
        <begin position="35"/>
        <end position="59"/>
    </location>
</feature>
<accession>A0A918QZ93</accession>